<evidence type="ECO:0000313" key="1">
    <source>
        <dbReference type="EMBL" id="MDB7934519.1"/>
    </source>
</evidence>
<accession>A0AAW6CF64</accession>
<evidence type="ECO:0000313" key="2">
    <source>
        <dbReference type="Proteomes" id="UP001211173"/>
    </source>
</evidence>
<protein>
    <submittedName>
        <fullName evidence="1">Uncharacterized protein</fullName>
    </submittedName>
</protein>
<proteinExistence type="predicted"/>
<gene>
    <name evidence="1" type="ORF">PNE06_15650</name>
</gene>
<reference evidence="1" key="1">
    <citation type="submission" date="2023-01" db="EMBL/GenBank/DDBJ databases">
        <title>Human gut microbiome strain richness.</title>
        <authorList>
            <person name="Chen-Liaw A."/>
        </authorList>
    </citation>
    <scope>NUCLEOTIDE SEQUENCE</scope>
    <source>
        <strain evidence="1">1001287st1_F4_1001285I_161205</strain>
    </source>
</reference>
<organism evidence="1 2">
    <name type="scientific">Flavonifractor plautii</name>
    <name type="common">Fusobacterium plautii</name>
    <dbReference type="NCBI Taxonomy" id="292800"/>
    <lineage>
        <taxon>Bacteria</taxon>
        <taxon>Bacillati</taxon>
        <taxon>Bacillota</taxon>
        <taxon>Clostridia</taxon>
        <taxon>Eubacteriales</taxon>
        <taxon>Oscillospiraceae</taxon>
        <taxon>Flavonifractor</taxon>
    </lineage>
</organism>
<dbReference type="Proteomes" id="UP001211173">
    <property type="component" value="Unassembled WGS sequence"/>
</dbReference>
<name>A0AAW6CF64_FLAPL</name>
<dbReference type="EMBL" id="JAQLWV010000025">
    <property type="protein sequence ID" value="MDB7934519.1"/>
    <property type="molecule type" value="Genomic_DNA"/>
</dbReference>
<comment type="caution">
    <text evidence="1">The sequence shown here is derived from an EMBL/GenBank/DDBJ whole genome shotgun (WGS) entry which is preliminary data.</text>
</comment>
<dbReference type="AlphaFoldDB" id="A0AAW6CF64"/>
<dbReference type="RefSeq" id="WP_256186091.1">
    <property type="nucleotide sequence ID" value="NZ_BAABZG010000001.1"/>
</dbReference>
<sequence length="41" mass="4454">METGMTNAEFNAFLETLAQLVESKAKTVQEAAALIRQAQAK</sequence>